<evidence type="ECO:0000313" key="2">
    <source>
        <dbReference type="Proteomes" id="UP001519325"/>
    </source>
</evidence>
<evidence type="ECO:0000313" key="1">
    <source>
        <dbReference type="EMBL" id="MBP2190552.1"/>
    </source>
</evidence>
<sequence length="63" mass="6871">MPHSHESAIAYVITALEAKGTATREDFDVPGIVATSRAIVETWDLGAMDRAMFWNIAASHLKV</sequence>
<organism evidence="1 2">
    <name type="scientific">Nocardia goodfellowii</name>
    <dbReference type="NCBI Taxonomy" id="882446"/>
    <lineage>
        <taxon>Bacteria</taxon>
        <taxon>Bacillati</taxon>
        <taxon>Actinomycetota</taxon>
        <taxon>Actinomycetes</taxon>
        <taxon>Mycobacteriales</taxon>
        <taxon>Nocardiaceae</taxon>
        <taxon>Nocardia</taxon>
    </lineage>
</organism>
<protein>
    <submittedName>
        <fullName evidence="1">Uncharacterized protein</fullName>
    </submittedName>
</protein>
<keyword evidence="2" id="KW-1185">Reference proteome</keyword>
<reference evidence="1 2" key="1">
    <citation type="submission" date="2021-03" db="EMBL/GenBank/DDBJ databases">
        <title>Sequencing the genomes of 1000 actinobacteria strains.</title>
        <authorList>
            <person name="Klenk H.-P."/>
        </authorList>
    </citation>
    <scope>NUCLEOTIDE SEQUENCE [LARGE SCALE GENOMIC DNA]</scope>
    <source>
        <strain evidence="1 2">DSM 45516</strain>
    </source>
</reference>
<comment type="caution">
    <text evidence="1">The sequence shown here is derived from an EMBL/GenBank/DDBJ whole genome shotgun (WGS) entry which is preliminary data.</text>
</comment>
<name>A0ABS4QFR5_9NOCA</name>
<gene>
    <name evidence="1" type="ORF">BJ987_003453</name>
</gene>
<dbReference type="RefSeq" id="WP_209890850.1">
    <property type="nucleotide sequence ID" value="NZ_JAGGMR010000001.1"/>
</dbReference>
<dbReference type="EMBL" id="JAGGMR010000001">
    <property type="protein sequence ID" value="MBP2190552.1"/>
    <property type="molecule type" value="Genomic_DNA"/>
</dbReference>
<accession>A0ABS4QFR5</accession>
<dbReference type="Proteomes" id="UP001519325">
    <property type="component" value="Unassembled WGS sequence"/>
</dbReference>
<proteinExistence type="predicted"/>